<proteinExistence type="predicted"/>
<keyword evidence="2" id="KW-1185">Reference proteome</keyword>
<name>A0AAD5WJF6_PARTN</name>
<protein>
    <submittedName>
        <fullName evidence="1">Uncharacterized protein</fullName>
    </submittedName>
</protein>
<comment type="caution">
    <text evidence="1">The sequence shown here is derived from an EMBL/GenBank/DDBJ whole genome shotgun (WGS) entry which is preliminary data.</text>
</comment>
<accession>A0AAD5WJF6</accession>
<gene>
    <name evidence="1" type="ORF">KIN20_034127</name>
</gene>
<sequence>MVALIIQQGQHLRRLSRWYRCKARRNLRCLSWACVLSDFNNISANKRYSRLSRSS</sequence>
<dbReference type="AlphaFoldDB" id="A0AAD5WJF6"/>
<reference evidence="1" key="1">
    <citation type="submission" date="2021-06" db="EMBL/GenBank/DDBJ databases">
        <title>Parelaphostrongylus tenuis whole genome reference sequence.</title>
        <authorList>
            <person name="Garwood T.J."/>
            <person name="Larsen P.A."/>
            <person name="Fountain-Jones N.M."/>
            <person name="Garbe J.R."/>
            <person name="Macchietto M.G."/>
            <person name="Kania S.A."/>
            <person name="Gerhold R.W."/>
            <person name="Richards J.E."/>
            <person name="Wolf T.M."/>
        </authorList>
    </citation>
    <scope>NUCLEOTIDE SEQUENCE</scope>
    <source>
        <strain evidence="1">MNPRO001-30</strain>
        <tissue evidence="1">Meninges</tissue>
    </source>
</reference>
<evidence type="ECO:0000313" key="1">
    <source>
        <dbReference type="EMBL" id="KAJ1372066.1"/>
    </source>
</evidence>
<dbReference type="Proteomes" id="UP001196413">
    <property type="component" value="Unassembled WGS sequence"/>
</dbReference>
<dbReference type="EMBL" id="JAHQIW010007087">
    <property type="protein sequence ID" value="KAJ1372066.1"/>
    <property type="molecule type" value="Genomic_DNA"/>
</dbReference>
<evidence type="ECO:0000313" key="2">
    <source>
        <dbReference type="Proteomes" id="UP001196413"/>
    </source>
</evidence>
<organism evidence="1 2">
    <name type="scientific">Parelaphostrongylus tenuis</name>
    <name type="common">Meningeal worm</name>
    <dbReference type="NCBI Taxonomy" id="148309"/>
    <lineage>
        <taxon>Eukaryota</taxon>
        <taxon>Metazoa</taxon>
        <taxon>Ecdysozoa</taxon>
        <taxon>Nematoda</taxon>
        <taxon>Chromadorea</taxon>
        <taxon>Rhabditida</taxon>
        <taxon>Rhabditina</taxon>
        <taxon>Rhabditomorpha</taxon>
        <taxon>Strongyloidea</taxon>
        <taxon>Metastrongylidae</taxon>
        <taxon>Parelaphostrongylus</taxon>
    </lineage>
</organism>